<accession>A0A1D3TX92</accession>
<name>A0A1D3TX92_9FIRM</name>
<dbReference type="EMBL" id="FMKA01000029">
    <property type="protein sequence ID" value="SCP98934.1"/>
    <property type="molecule type" value="Genomic_DNA"/>
</dbReference>
<feature type="transmembrane region" description="Helical" evidence="1">
    <location>
        <begin position="53"/>
        <end position="70"/>
    </location>
</feature>
<organism evidence="2 3">
    <name type="scientific">Anaerobium acetethylicum</name>
    <dbReference type="NCBI Taxonomy" id="1619234"/>
    <lineage>
        <taxon>Bacteria</taxon>
        <taxon>Bacillati</taxon>
        <taxon>Bacillota</taxon>
        <taxon>Clostridia</taxon>
        <taxon>Lachnospirales</taxon>
        <taxon>Lachnospiraceae</taxon>
        <taxon>Anaerobium</taxon>
    </lineage>
</organism>
<dbReference type="OrthoDB" id="8588554at2"/>
<dbReference type="AlphaFoldDB" id="A0A1D3TX92"/>
<feature type="transmembrane region" description="Helical" evidence="1">
    <location>
        <begin position="77"/>
        <end position="102"/>
    </location>
</feature>
<sequence>MKRTLGIGISAGILAGLLTEIGGAAGVITWVGFIAMLSYYATSCGTEGLIKSTATNLSGVFWGWVIVFVGKAIPFKYGLGIAVVIIVIVMCMQSYFSFLNFIPGSFAGCSCLFGTNFDTKGVIIALILGNILAYISFVIGLKLGNVLEGKNAETSNAEAKSAD</sequence>
<dbReference type="Pfam" id="PF06496">
    <property type="entry name" value="DUF1097"/>
    <property type="match status" value="1"/>
</dbReference>
<dbReference type="RefSeq" id="WP_091236159.1">
    <property type="nucleotide sequence ID" value="NZ_FMKA01000029.1"/>
</dbReference>
<reference evidence="2 3" key="1">
    <citation type="submission" date="2016-09" db="EMBL/GenBank/DDBJ databases">
        <authorList>
            <person name="Capua I."/>
            <person name="De Benedictis P."/>
            <person name="Joannis T."/>
            <person name="Lombin L.H."/>
            <person name="Cattoli G."/>
        </authorList>
    </citation>
    <scope>NUCLEOTIDE SEQUENCE [LARGE SCALE GENOMIC DNA]</scope>
    <source>
        <strain evidence="2 3">GluBS11</strain>
    </source>
</reference>
<evidence type="ECO:0000313" key="2">
    <source>
        <dbReference type="EMBL" id="SCP98934.1"/>
    </source>
</evidence>
<evidence type="ECO:0008006" key="4">
    <source>
        <dbReference type="Google" id="ProtNLM"/>
    </source>
</evidence>
<evidence type="ECO:0000256" key="1">
    <source>
        <dbReference type="SAM" id="Phobius"/>
    </source>
</evidence>
<protein>
    <recommendedName>
        <fullName evidence="4">DUF1097 domain-containing protein</fullName>
    </recommendedName>
</protein>
<feature type="transmembrane region" description="Helical" evidence="1">
    <location>
        <begin position="122"/>
        <end position="141"/>
    </location>
</feature>
<dbReference type="STRING" id="1619234.SAMN05421730_102916"/>
<keyword evidence="1" id="KW-0812">Transmembrane</keyword>
<dbReference type="InterPro" id="IPR009476">
    <property type="entry name" value="DUF1097"/>
</dbReference>
<keyword evidence="1" id="KW-0472">Membrane</keyword>
<keyword evidence="3" id="KW-1185">Reference proteome</keyword>
<proteinExistence type="predicted"/>
<evidence type="ECO:0000313" key="3">
    <source>
        <dbReference type="Proteomes" id="UP000199315"/>
    </source>
</evidence>
<dbReference type="Proteomes" id="UP000199315">
    <property type="component" value="Unassembled WGS sequence"/>
</dbReference>
<feature type="transmembrane region" description="Helical" evidence="1">
    <location>
        <begin position="12"/>
        <end position="41"/>
    </location>
</feature>
<gene>
    <name evidence="2" type="ORF">SAMN05421730_102916</name>
</gene>
<keyword evidence="1" id="KW-1133">Transmembrane helix</keyword>